<keyword evidence="2" id="KW-0963">Cytoplasm</keyword>
<dbReference type="PROSITE" id="PS50824">
    <property type="entry name" value="DAPIN"/>
    <property type="match status" value="1"/>
</dbReference>
<dbReference type="RefSeq" id="XP_006121159.1">
    <property type="nucleotide sequence ID" value="XM_006121097.4"/>
</dbReference>
<evidence type="ECO:0000256" key="6">
    <source>
        <dbReference type="ARBA" id="ARBA00023233"/>
    </source>
</evidence>
<dbReference type="InterPro" id="IPR004020">
    <property type="entry name" value="DAPIN"/>
</dbReference>
<keyword evidence="6" id="KW-1271">Inflammasome</keyword>
<dbReference type="GO" id="GO:0042981">
    <property type="term" value="P:regulation of apoptotic process"/>
    <property type="evidence" value="ECO:0007669"/>
    <property type="project" value="InterPro"/>
</dbReference>
<dbReference type="Proteomes" id="UP000007267">
    <property type="component" value="Unassembled WGS sequence"/>
</dbReference>
<dbReference type="InterPro" id="IPR001315">
    <property type="entry name" value="CARD"/>
</dbReference>
<sequence>MVKTVRDHLVDTLDELGQEELKRFKSKLNVFPVKEGYNNIPRGKLEKADVLDLCDMLISFYREDYALQVTTAIMSDINKKDLADRLCQATGAGSGGEGQEPGPPGGATGGQEQHFVERHREQLIQRTTPVEPILDVLHGVVLSDEQYDTVRSGTTSQEKMRKLYELMKAWNKDCKDRLYKALKDKNRFLIEELEGN</sequence>
<reference evidence="11" key="1">
    <citation type="submission" date="2011-10" db="EMBL/GenBank/DDBJ databases">
        <authorList>
            <consortium name="Soft-shell Turtle Genome Consortium"/>
        </authorList>
    </citation>
    <scope>NUCLEOTIDE SEQUENCE [LARGE SCALE GENOMIC DNA]</scope>
    <source>
        <strain evidence="11">Daiwa-1</strain>
    </source>
</reference>
<evidence type="ECO:0000256" key="1">
    <source>
        <dbReference type="ARBA" id="ARBA00004110"/>
    </source>
</evidence>
<evidence type="ECO:0000259" key="8">
    <source>
        <dbReference type="PROSITE" id="PS50209"/>
    </source>
</evidence>
<feature type="domain" description="CARD" evidence="8">
    <location>
        <begin position="108"/>
        <end position="196"/>
    </location>
</feature>
<evidence type="ECO:0000256" key="3">
    <source>
        <dbReference type="ARBA" id="ARBA00022588"/>
    </source>
</evidence>
<evidence type="ECO:0000256" key="7">
    <source>
        <dbReference type="SAM" id="MobiDB-lite"/>
    </source>
</evidence>
<dbReference type="InterPro" id="IPR011029">
    <property type="entry name" value="DEATH-like_dom_sf"/>
</dbReference>
<dbReference type="GO" id="GO:0045087">
    <property type="term" value="P:innate immune response"/>
    <property type="evidence" value="ECO:0007669"/>
    <property type="project" value="UniProtKB-KW"/>
</dbReference>
<feature type="domain" description="Pyrin" evidence="9">
    <location>
        <begin position="1"/>
        <end position="92"/>
    </location>
</feature>
<dbReference type="SUPFAM" id="SSF47986">
    <property type="entry name" value="DEATH domain"/>
    <property type="match status" value="2"/>
</dbReference>
<dbReference type="Ensembl" id="ENSPSIT00000015348.1">
    <property type="protein sequence ID" value="ENSPSIP00000015277.1"/>
    <property type="gene ID" value="ENSPSIG00000013653.1"/>
</dbReference>
<keyword evidence="5" id="KW-0395">Inflammatory response</keyword>
<organism evidence="10 11">
    <name type="scientific">Pelodiscus sinensis</name>
    <name type="common">Chinese softshell turtle</name>
    <name type="synonym">Trionyx sinensis</name>
    <dbReference type="NCBI Taxonomy" id="13735"/>
    <lineage>
        <taxon>Eukaryota</taxon>
        <taxon>Metazoa</taxon>
        <taxon>Chordata</taxon>
        <taxon>Craniata</taxon>
        <taxon>Vertebrata</taxon>
        <taxon>Euteleostomi</taxon>
        <taxon>Archelosauria</taxon>
        <taxon>Testudinata</taxon>
        <taxon>Testudines</taxon>
        <taxon>Cryptodira</taxon>
        <taxon>Trionychia</taxon>
        <taxon>Trionychidae</taxon>
        <taxon>Pelodiscus</taxon>
    </lineage>
</organism>
<feature type="region of interest" description="Disordered" evidence="7">
    <location>
        <begin position="88"/>
        <end position="112"/>
    </location>
</feature>
<dbReference type="GeneTree" id="ENSGT00940000161873"/>
<dbReference type="PANTHER" id="PTHR46985">
    <property type="entry name" value="NACHT, LRR AND PYD DOMAINS-CONTAINING PROTEIN 1"/>
    <property type="match status" value="1"/>
</dbReference>
<reference evidence="11" key="2">
    <citation type="journal article" date="2013" name="Nat. Genet.">
        <title>The draft genomes of soft-shell turtle and green sea turtle yield insights into the development and evolution of the turtle-specific body plan.</title>
        <authorList>
            <person name="Wang Z."/>
            <person name="Pascual-Anaya J."/>
            <person name="Zadissa A."/>
            <person name="Li W."/>
            <person name="Niimura Y."/>
            <person name="Huang Z."/>
            <person name="Li C."/>
            <person name="White S."/>
            <person name="Xiong Z."/>
            <person name="Fang D."/>
            <person name="Wang B."/>
            <person name="Ming Y."/>
            <person name="Chen Y."/>
            <person name="Zheng Y."/>
            <person name="Kuraku S."/>
            <person name="Pignatelli M."/>
            <person name="Herrero J."/>
            <person name="Beal K."/>
            <person name="Nozawa M."/>
            <person name="Li Q."/>
            <person name="Wang J."/>
            <person name="Zhang H."/>
            <person name="Yu L."/>
            <person name="Shigenobu S."/>
            <person name="Wang J."/>
            <person name="Liu J."/>
            <person name="Flicek P."/>
            <person name="Searle S."/>
            <person name="Wang J."/>
            <person name="Kuratani S."/>
            <person name="Yin Y."/>
            <person name="Aken B."/>
            <person name="Zhang G."/>
            <person name="Irie N."/>
        </authorList>
    </citation>
    <scope>NUCLEOTIDE SEQUENCE [LARGE SCALE GENOMIC DNA]</scope>
    <source>
        <strain evidence="11">Daiwa-1</strain>
    </source>
</reference>
<reference evidence="10" key="3">
    <citation type="submission" date="2025-08" db="UniProtKB">
        <authorList>
            <consortium name="Ensembl"/>
        </authorList>
    </citation>
    <scope>IDENTIFICATION</scope>
</reference>
<dbReference type="Pfam" id="PF00619">
    <property type="entry name" value="CARD"/>
    <property type="match status" value="1"/>
</dbReference>
<dbReference type="eggNOG" id="ENOG502S3G5">
    <property type="taxonomic scope" value="Eukaryota"/>
</dbReference>
<keyword evidence="4" id="KW-0391">Immunity</keyword>
<evidence type="ECO:0000256" key="5">
    <source>
        <dbReference type="ARBA" id="ARBA00023198"/>
    </source>
</evidence>
<reference evidence="10" key="4">
    <citation type="submission" date="2025-09" db="UniProtKB">
        <authorList>
            <consortium name="Ensembl"/>
        </authorList>
    </citation>
    <scope>IDENTIFICATION</scope>
</reference>
<dbReference type="PROSITE" id="PS50209">
    <property type="entry name" value="CARD"/>
    <property type="match status" value="1"/>
</dbReference>
<comment type="subcellular location">
    <subcellularLocation>
        <location evidence="1">Inflammasome</location>
    </subcellularLocation>
</comment>
<evidence type="ECO:0000313" key="11">
    <source>
        <dbReference type="Proteomes" id="UP000007267"/>
    </source>
</evidence>
<keyword evidence="3" id="KW-0399">Innate immunity</keyword>
<dbReference type="AlphaFoldDB" id="K7G4R6"/>
<keyword evidence="11" id="KW-1185">Reference proteome</keyword>
<feature type="compositionally biased region" description="Gly residues" evidence="7">
    <location>
        <begin position="92"/>
        <end position="109"/>
    </location>
</feature>
<dbReference type="OMA" id="SRETNQA"/>
<accession>K7G4R6</accession>
<dbReference type="PANTHER" id="PTHR46985:SF2">
    <property type="entry name" value="APOPTOSIS-ASSOCIATED SPECK-LIKE PROTEIN CONTAINING A CARD"/>
    <property type="match status" value="1"/>
</dbReference>
<dbReference type="EMBL" id="AGCU01072305">
    <property type="status" value="NOT_ANNOTATED_CDS"/>
    <property type="molecule type" value="Genomic_DNA"/>
</dbReference>
<dbReference type="GeneID" id="102459066"/>
<evidence type="ECO:0000313" key="10">
    <source>
        <dbReference type="Ensembl" id="ENSPSIP00000015277.1"/>
    </source>
</evidence>
<dbReference type="KEGG" id="pss:102459066"/>
<evidence type="ECO:0000256" key="2">
    <source>
        <dbReference type="ARBA" id="ARBA00022490"/>
    </source>
</evidence>
<dbReference type="GO" id="GO:0006954">
    <property type="term" value="P:inflammatory response"/>
    <property type="evidence" value="ECO:0007669"/>
    <property type="project" value="UniProtKB-KW"/>
</dbReference>
<dbReference type="OrthoDB" id="10058437at2759"/>
<dbReference type="InterPro" id="IPR033516">
    <property type="entry name" value="CARD8/ASC/NALP1_CARD"/>
</dbReference>
<dbReference type="SMART" id="SM01289">
    <property type="entry name" value="PYRIN"/>
    <property type="match status" value="1"/>
</dbReference>
<dbReference type="CDD" id="cd08321">
    <property type="entry name" value="Pyrin_ASC-like"/>
    <property type="match status" value="1"/>
</dbReference>
<evidence type="ECO:0000256" key="4">
    <source>
        <dbReference type="ARBA" id="ARBA00022859"/>
    </source>
</evidence>
<protein>
    <submittedName>
        <fullName evidence="10">Apoptosis-associated speck-like protein containing a CARD</fullName>
    </submittedName>
</protein>
<dbReference type="Gene3D" id="1.10.533.10">
    <property type="entry name" value="Death Domain, Fas"/>
    <property type="match status" value="2"/>
</dbReference>
<dbReference type="STRING" id="13735.ENSPSIP00000015277"/>
<dbReference type="FunFam" id="1.10.533.10:FF:000013">
    <property type="entry name" value="Apoptosis-associated speck-like protein containing a CARD"/>
    <property type="match status" value="1"/>
</dbReference>
<dbReference type="GO" id="GO:0061702">
    <property type="term" value="C:canonical inflammasome complex"/>
    <property type="evidence" value="ECO:0007669"/>
    <property type="project" value="UniProtKB-SubCell"/>
</dbReference>
<dbReference type="HOGENOM" id="CLU_113553_1_0_1"/>
<dbReference type="InterPro" id="IPR051249">
    <property type="entry name" value="NLRP_Inflammasome"/>
</dbReference>
<proteinExistence type="predicted"/>
<dbReference type="CDD" id="cd08330">
    <property type="entry name" value="CARD_ASC_NALP1"/>
    <property type="match status" value="1"/>
</dbReference>
<evidence type="ECO:0000259" key="9">
    <source>
        <dbReference type="PROSITE" id="PS50824"/>
    </source>
</evidence>
<dbReference type="Pfam" id="PF02758">
    <property type="entry name" value="PYRIN"/>
    <property type="match status" value="1"/>
</dbReference>
<name>K7G4R6_PELSI</name>